<dbReference type="Proteomes" id="UP001187531">
    <property type="component" value="Unassembled WGS sequence"/>
</dbReference>
<evidence type="ECO:0000256" key="3">
    <source>
        <dbReference type="ARBA" id="ARBA00022845"/>
    </source>
</evidence>
<dbReference type="SMART" id="SM00543">
    <property type="entry name" value="MIF4G"/>
    <property type="match status" value="1"/>
</dbReference>
<dbReference type="GO" id="GO:0005737">
    <property type="term" value="C:cytoplasm"/>
    <property type="evidence" value="ECO:0007669"/>
    <property type="project" value="UniProtKB-SubCell"/>
</dbReference>
<evidence type="ECO:0000313" key="7">
    <source>
        <dbReference type="Proteomes" id="UP001187531"/>
    </source>
</evidence>
<dbReference type="Gene3D" id="1.25.40.180">
    <property type="match status" value="1"/>
</dbReference>
<evidence type="ECO:0000256" key="2">
    <source>
        <dbReference type="ARBA" id="ARBA00022490"/>
    </source>
</evidence>
<protein>
    <recommendedName>
        <fullName evidence="5">MIF4G domain-containing protein</fullName>
    </recommendedName>
</protein>
<keyword evidence="2" id="KW-0963">Cytoplasm</keyword>
<keyword evidence="7" id="KW-1185">Reference proteome</keyword>
<sequence length="459" mass="51391">MDNTIGRGRGRGKRPEQQLYQPLRRPKTSTERDNDSTSSNKLHEQFDSSSQMIDQCLADRASNLNLNTLPGISNVFPSVESRAPFVPSVSAATTVTSILNAAPVATSSLNASAAPFVPQFYRRRSSSELSDRSSSRDGITTPGLDLFSSEDDYHPLVQYLTEVLSRVTLFPGKFESHSTKLISAFKKLVIPDVEVLGAIVETIYYQSVIEPNFCYNGARLCAVLCNKLDVKFGKDTFRTLFLQRLQVDHKRRYDFLQEDPKQFRGYALFICEVYVNLEVSAGNVTQRLLFLNPVLYDVLSMLINSDSENIRCVCKCLKLAGSALEDDEKWSGNPSASHMASIEQSLKQIALKSTATKDVMLMILNVLELKASDWGRSKVSPEAQPDLLKGTPAPFETTYYHDGAPLHYGQGSANFYGNEFYETEYPFEDENCVFSSEDEFEDGMDPEIQQAFEEFMNGT</sequence>
<dbReference type="GO" id="GO:0006446">
    <property type="term" value="P:regulation of translational initiation"/>
    <property type="evidence" value="ECO:0007669"/>
    <property type="project" value="TreeGrafter"/>
</dbReference>
<dbReference type="SUPFAM" id="SSF48371">
    <property type="entry name" value="ARM repeat"/>
    <property type="match status" value="1"/>
</dbReference>
<evidence type="ECO:0000256" key="4">
    <source>
        <dbReference type="SAM" id="MobiDB-lite"/>
    </source>
</evidence>
<dbReference type="EMBL" id="JAVRJZ010000005">
    <property type="protein sequence ID" value="KAK2722603.1"/>
    <property type="molecule type" value="Genomic_DNA"/>
</dbReference>
<feature type="region of interest" description="Disordered" evidence="4">
    <location>
        <begin position="1"/>
        <end position="48"/>
    </location>
</feature>
<feature type="domain" description="MIF4G" evidence="5">
    <location>
        <begin position="157"/>
        <end position="373"/>
    </location>
</feature>
<name>A0AA88I4F0_ARTSF</name>
<comment type="subcellular location">
    <subcellularLocation>
        <location evidence="1">Cytoplasm</location>
    </subcellularLocation>
</comment>
<feature type="compositionally biased region" description="Basic and acidic residues" evidence="4">
    <location>
        <begin position="28"/>
        <end position="46"/>
    </location>
</feature>
<dbReference type="AlphaFoldDB" id="A0AA88I4F0"/>
<dbReference type="PANTHER" id="PTHR23254:SF15">
    <property type="entry name" value="POLYADENYLATE-BINDING PROTEIN-INTERACTING PROTEIN 1"/>
    <property type="match status" value="1"/>
</dbReference>
<dbReference type="InterPro" id="IPR051367">
    <property type="entry name" value="mRNA_TranslReg/HistoneTransl"/>
</dbReference>
<reference evidence="6" key="1">
    <citation type="submission" date="2023-07" db="EMBL/GenBank/DDBJ databases">
        <title>Chromosome-level genome assembly of Artemia franciscana.</title>
        <authorList>
            <person name="Jo E."/>
        </authorList>
    </citation>
    <scope>NUCLEOTIDE SEQUENCE</scope>
    <source>
        <tissue evidence="6">Whole body</tissue>
    </source>
</reference>
<proteinExistence type="predicted"/>
<gene>
    <name evidence="6" type="ORF">QYM36_002962</name>
</gene>
<keyword evidence="3" id="KW-0810">Translation regulation</keyword>
<dbReference type="Pfam" id="PF02854">
    <property type="entry name" value="MIF4G"/>
    <property type="match status" value="1"/>
</dbReference>
<dbReference type="InterPro" id="IPR016024">
    <property type="entry name" value="ARM-type_fold"/>
</dbReference>
<comment type="caution">
    <text evidence="6">The sequence shown here is derived from an EMBL/GenBank/DDBJ whole genome shotgun (WGS) entry which is preliminary data.</text>
</comment>
<dbReference type="GO" id="GO:0003723">
    <property type="term" value="F:RNA binding"/>
    <property type="evidence" value="ECO:0007669"/>
    <property type="project" value="InterPro"/>
</dbReference>
<dbReference type="InterPro" id="IPR003890">
    <property type="entry name" value="MIF4G-like_typ-3"/>
</dbReference>
<organism evidence="6 7">
    <name type="scientific">Artemia franciscana</name>
    <name type="common">Brine shrimp</name>
    <name type="synonym">Artemia sanfranciscana</name>
    <dbReference type="NCBI Taxonomy" id="6661"/>
    <lineage>
        <taxon>Eukaryota</taxon>
        <taxon>Metazoa</taxon>
        <taxon>Ecdysozoa</taxon>
        <taxon>Arthropoda</taxon>
        <taxon>Crustacea</taxon>
        <taxon>Branchiopoda</taxon>
        <taxon>Anostraca</taxon>
        <taxon>Artemiidae</taxon>
        <taxon>Artemia</taxon>
    </lineage>
</organism>
<evidence type="ECO:0000256" key="1">
    <source>
        <dbReference type="ARBA" id="ARBA00004496"/>
    </source>
</evidence>
<dbReference type="PANTHER" id="PTHR23254">
    <property type="entry name" value="EIF4G DOMAIN PROTEIN"/>
    <property type="match status" value="1"/>
</dbReference>
<accession>A0AA88I4F0</accession>
<dbReference type="GO" id="GO:0008494">
    <property type="term" value="F:translation activator activity"/>
    <property type="evidence" value="ECO:0007669"/>
    <property type="project" value="TreeGrafter"/>
</dbReference>
<evidence type="ECO:0000313" key="6">
    <source>
        <dbReference type="EMBL" id="KAK2722603.1"/>
    </source>
</evidence>
<evidence type="ECO:0000259" key="5">
    <source>
        <dbReference type="SMART" id="SM00543"/>
    </source>
</evidence>